<accession>A0ABP6MI50</accession>
<comment type="caution">
    <text evidence="2">The sequence shown here is derived from an EMBL/GenBank/DDBJ whole genome shotgun (WGS) entry which is preliminary data.</text>
</comment>
<dbReference type="EMBL" id="BAAAUG010000039">
    <property type="protein sequence ID" value="GAA3102058.1"/>
    <property type="molecule type" value="Genomic_DNA"/>
</dbReference>
<feature type="region of interest" description="Disordered" evidence="1">
    <location>
        <begin position="39"/>
        <end position="61"/>
    </location>
</feature>
<protein>
    <submittedName>
        <fullName evidence="2">Uncharacterized protein</fullName>
    </submittedName>
</protein>
<organism evidence="2 3">
    <name type="scientific">Streptomyces rectiviolaceus</name>
    <dbReference type="NCBI Taxonomy" id="332591"/>
    <lineage>
        <taxon>Bacteria</taxon>
        <taxon>Bacillati</taxon>
        <taxon>Actinomycetota</taxon>
        <taxon>Actinomycetes</taxon>
        <taxon>Kitasatosporales</taxon>
        <taxon>Streptomycetaceae</taxon>
        <taxon>Streptomyces</taxon>
    </lineage>
</organism>
<reference evidence="3" key="1">
    <citation type="journal article" date="2019" name="Int. J. Syst. Evol. Microbiol.">
        <title>The Global Catalogue of Microorganisms (GCM) 10K type strain sequencing project: providing services to taxonomists for standard genome sequencing and annotation.</title>
        <authorList>
            <consortium name="The Broad Institute Genomics Platform"/>
            <consortium name="The Broad Institute Genome Sequencing Center for Infectious Disease"/>
            <person name="Wu L."/>
            <person name="Ma J."/>
        </authorList>
    </citation>
    <scope>NUCLEOTIDE SEQUENCE [LARGE SCALE GENOMIC DNA]</scope>
    <source>
        <strain evidence="3">JCM 9092</strain>
    </source>
</reference>
<dbReference type="Proteomes" id="UP001501637">
    <property type="component" value="Unassembled WGS sequence"/>
</dbReference>
<feature type="region of interest" description="Disordered" evidence="1">
    <location>
        <begin position="1"/>
        <end position="24"/>
    </location>
</feature>
<proteinExistence type="predicted"/>
<name>A0ABP6MI50_9ACTN</name>
<evidence type="ECO:0000256" key="1">
    <source>
        <dbReference type="SAM" id="MobiDB-lite"/>
    </source>
</evidence>
<feature type="compositionally biased region" description="Polar residues" evidence="1">
    <location>
        <begin position="1"/>
        <end position="11"/>
    </location>
</feature>
<evidence type="ECO:0000313" key="2">
    <source>
        <dbReference type="EMBL" id="GAA3102058.1"/>
    </source>
</evidence>
<keyword evidence="3" id="KW-1185">Reference proteome</keyword>
<evidence type="ECO:0000313" key="3">
    <source>
        <dbReference type="Proteomes" id="UP001501637"/>
    </source>
</evidence>
<sequence>MNWATHSSVSADQGRGPVGGGASAWGAEAGVGWGCVMAGPWKEKEKGKAKGQGRGQASELY</sequence>
<gene>
    <name evidence="2" type="ORF">GCM10010449_26480</name>
</gene>